<keyword evidence="2" id="KW-1133">Transmembrane helix</keyword>
<feature type="transmembrane region" description="Helical" evidence="2">
    <location>
        <begin position="65"/>
        <end position="83"/>
    </location>
</feature>
<dbReference type="OrthoDB" id="5244024at2"/>
<evidence type="ECO:0000256" key="2">
    <source>
        <dbReference type="SAM" id="Phobius"/>
    </source>
</evidence>
<evidence type="ECO:0008006" key="5">
    <source>
        <dbReference type="Google" id="ProtNLM"/>
    </source>
</evidence>
<dbReference type="STRING" id="1249481.D641_0105195"/>
<feature type="transmembrane region" description="Helical" evidence="2">
    <location>
        <begin position="42"/>
        <end position="59"/>
    </location>
</feature>
<sequence length="139" mass="14440">MPLSEHEQKMLDEMERQLFADDPRLARAFSPTGAPRRNGRRIAIGLGAVVLGLLVLVLAVALPAVWLGVIAFIGMLVGAVYAVTAPAVKEGSEDAPGSGGTGGPGGPGGSAPTAPPGGGDFMKRMEERWEKRSGDDSRF</sequence>
<protein>
    <recommendedName>
        <fullName evidence="5">DUF3040 domain-containing protein</fullName>
    </recommendedName>
</protein>
<comment type="caution">
    <text evidence="3">The sequence shown here is derived from an EMBL/GenBank/DDBJ whole genome shotgun (WGS) entry which is preliminary data.</text>
</comment>
<proteinExistence type="predicted"/>
<dbReference type="Proteomes" id="UP000019754">
    <property type="component" value="Unassembled WGS sequence"/>
</dbReference>
<feature type="compositionally biased region" description="Gly residues" evidence="1">
    <location>
        <begin position="97"/>
        <end position="109"/>
    </location>
</feature>
<evidence type="ECO:0000313" key="4">
    <source>
        <dbReference type="Proteomes" id="UP000019754"/>
    </source>
</evidence>
<dbReference type="EMBL" id="AORC01000005">
    <property type="protein sequence ID" value="EYT50178.1"/>
    <property type="molecule type" value="Genomic_DNA"/>
</dbReference>
<evidence type="ECO:0000313" key="3">
    <source>
        <dbReference type="EMBL" id="EYT50178.1"/>
    </source>
</evidence>
<feature type="compositionally biased region" description="Basic and acidic residues" evidence="1">
    <location>
        <begin position="121"/>
        <end position="139"/>
    </location>
</feature>
<feature type="region of interest" description="Disordered" evidence="1">
    <location>
        <begin position="89"/>
        <end position="139"/>
    </location>
</feature>
<gene>
    <name evidence="3" type="ORF">D641_0105195</name>
</gene>
<keyword evidence="2" id="KW-0812">Transmembrane</keyword>
<dbReference type="RefSeq" id="WP_017822743.1">
    <property type="nucleotide sequence ID" value="NZ_AORC01000005.1"/>
</dbReference>
<dbReference type="InterPro" id="IPR021401">
    <property type="entry name" value="DUF3040"/>
</dbReference>
<keyword evidence="2" id="KW-0472">Membrane</keyword>
<reference evidence="3 4" key="1">
    <citation type="journal article" date="2013" name="Genome Announc.">
        <title>Draft genome sequence of an Actinobacterium, Brachybacterium muris strain UCD-AY4.</title>
        <authorList>
            <person name="Lo J.R."/>
            <person name="Lang J.M."/>
            <person name="Darling A.E."/>
            <person name="Eisen J.A."/>
            <person name="Coil D.A."/>
        </authorList>
    </citation>
    <scope>NUCLEOTIDE SEQUENCE [LARGE SCALE GENOMIC DNA]</scope>
    <source>
        <strain evidence="3 4">UCD-AY4</strain>
    </source>
</reference>
<organism evidence="3 4">
    <name type="scientific">Brachybacterium muris UCD-AY4</name>
    <dbReference type="NCBI Taxonomy" id="1249481"/>
    <lineage>
        <taxon>Bacteria</taxon>
        <taxon>Bacillati</taxon>
        <taxon>Actinomycetota</taxon>
        <taxon>Actinomycetes</taxon>
        <taxon>Micrococcales</taxon>
        <taxon>Dermabacteraceae</taxon>
        <taxon>Brachybacterium</taxon>
    </lineage>
</organism>
<dbReference type="AlphaFoldDB" id="A0A022L2X7"/>
<evidence type="ECO:0000256" key="1">
    <source>
        <dbReference type="SAM" id="MobiDB-lite"/>
    </source>
</evidence>
<name>A0A022L2X7_9MICO</name>
<dbReference type="HOGENOM" id="CLU_133135_2_0_11"/>
<accession>A0A022L2X7</accession>
<dbReference type="Pfam" id="PF11239">
    <property type="entry name" value="DUF3040"/>
    <property type="match status" value="1"/>
</dbReference>
<keyword evidence="4" id="KW-1185">Reference proteome</keyword>